<evidence type="ECO:0000259" key="15">
    <source>
        <dbReference type="PROSITE" id="PS51192"/>
    </source>
</evidence>
<accession>A0A9P8Q9B9</accession>
<reference evidence="18" key="1">
    <citation type="journal article" date="2021" name="Open Biol.">
        <title>Shared evolutionary footprints suggest mitochondrial oxidative damage underlies multiple complex I losses in fungi.</title>
        <authorList>
            <person name="Schikora-Tamarit M.A."/>
            <person name="Marcet-Houben M."/>
            <person name="Nosek J."/>
            <person name="Gabaldon T."/>
        </authorList>
    </citation>
    <scope>NUCLEOTIDE SEQUENCE</scope>
    <source>
        <strain evidence="18">CBS2887</strain>
    </source>
</reference>
<evidence type="ECO:0000256" key="5">
    <source>
        <dbReference type="ARBA" id="ARBA00022801"/>
    </source>
</evidence>
<evidence type="ECO:0000256" key="9">
    <source>
        <dbReference type="ARBA" id="ARBA00023242"/>
    </source>
</evidence>
<keyword evidence="8" id="KW-0694">RNA-binding</keyword>
<organism evidence="18 19">
    <name type="scientific">Wickerhamomyces pijperi</name>
    <name type="common">Yeast</name>
    <name type="synonym">Pichia pijperi</name>
    <dbReference type="NCBI Taxonomy" id="599730"/>
    <lineage>
        <taxon>Eukaryota</taxon>
        <taxon>Fungi</taxon>
        <taxon>Dikarya</taxon>
        <taxon>Ascomycota</taxon>
        <taxon>Saccharomycotina</taxon>
        <taxon>Saccharomycetes</taxon>
        <taxon>Phaffomycetales</taxon>
        <taxon>Wickerhamomycetaceae</taxon>
        <taxon>Wickerhamomyces</taxon>
    </lineage>
</organism>
<evidence type="ECO:0000256" key="12">
    <source>
        <dbReference type="PROSITE-ProRule" id="PRU00552"/>
    </source>
</evidence>
<keyword evidence="3" id="KW-0690">Ribosome biogenesis</keyword>
<protein>
    <recommendedName>
        <fullName evidence="2">RNA helicase</fullName>
        <ecNumber evidence="2">3.6.4.13</ecNumber>
    </recommendedName>
</protein>
<dbReference type="GO" id="GO:0003724">
    <property type="term" value="F:RNA helicase activity"/>
    <property type="evidence" value="ECO:0007669"/>
    <property type="project" value="UniProtKB-EC"/>
</dbReference>
<dbReference type="GO" id="GO:0005829">
    <property type="term" value="C:cytosol"/>
    <property type="evidence" value="ECO:0007669"/>
    <property type="project" value="TreeGrafter"/>
</dbReference>
<dbReference type="Proteomes" id="UP000774326">
    <property type="component" value="Unassembled WGS sequence"/>
</dbReference>
<evidence type="ECO:0000259" key="16">
    <source>
        <dbReference type="PROSITE" id="PS51194"/>
    </source>
</evidence>
<evidence type="ECO:0000256" key="14">
    <source>
        <dbReference type="SAM" id="MobiDB-lite"/>
    </source>
</evidence>
<dbReference type="SUPFAM" id="SSF52540">
    <property type="entry name" value="P-loop containing nucleoside triphosphate hydrolases"/>
    <property type="match status" value="2"/>
</dbReference>
<feature type="domain" description="Helicase C-terminal" evidence="16">
    <location>
        <begin position="343"/>
        <end position="505"/>
    </location>
</feature>
<keyword evidence="6 13" id="KW-0347">Helicase</keyword>
<name>A0A9P8Q9B9_WICPI</name>
<feature type="domain" description="Helicase ATP-binding" evidence="15">
    <location>
        <begin position="148"/>
        <end position="332"/>
    </location>
</feature>
<dbReference type="InterPro" id="IPR027417">
    <property type="entry name" value="P-loop_NTPase"/>
</dbReference>
<dbReference type="InterPro" id="IPR000629">
    <property type="entry name" value="RNA-helicase_DEAD-box_CS"/>
</dbReference>
<keyword evidence="19" id="KW-1185">Reference proteome</keyword>
<comment type="catalytic activity">
    <reaction evidence="11">
        <text>ATP + H2O = ADP + phosphate + H(+)</text>
        <dbReference type="Rhea" id="RHEA:13065"/>
        <dbReference type="ChEBI" id="CHEBI:15377"/>
        <dbReference type="ChEBI" id="CHEBI:15378"/>
        <dbReference type="ChEBI" id="CHEBI:30616"/>
        <dbReference type="ChEBI" id="CHEBI:43474"/>
        <dbReference type="ChEBI" id="CHEBI:456216"/>
        <dbReference type="EC" id="3.6.4.13"/>
    </reaction>
</comment>
<dbReference type="SMART" id="SM00487">
    <property type="entry name" value="DEXDc"/>
    <property type="match status" value="1"/>
</dbReference>
<dbReference type="InterPro" id="IPR044764">
    <property type="entry name" value="DDX52/Rok1_DEADc"/>
</dbReference>
<dbReference type="InterPro" id="IPR014014">
    <property type="entry name" value="RNA_helicase_DEAD_Q_motif"/>
</dbReference>
<keyword evidence="9" id="KW-0539">Nucleus</keyword>
<evidence type="ECO:0000256" key="10">
    <source>
        <dbReference type="ARBA" id="ARBA00024355"/>
    </source>
</evidence>
<proteinExistence type="inferred from homology"/>
<dbReference type="GO" id="GO:0030490">
    <property type="term" value="P:maturation of SSU-rRNA"/>
    <property type="evidence" value="ECO:0007669"/>
    <property type="project" value="InterPro"/>
</dbReference>
<dbReference type="PROSITE" id="PS51192">
    <property type="entry name" value="HELICASE_ATP_BIND_1"/>
    <property type="match status" value="1"/>
</dbReference>
<dbReference type="InterPro" id="IPR011545">
    <property type="entry name" value="DEAD/DEAH_box_helicase_dom"/>
</dbReference>
<evidence type="ECO:0000313" key="19">
    <source>
        <dbReference type="Proteomes" id="UP000774326"/>
    </source>
</evidence>
<dbReference type="AlphaFoldDB" id="A0A9P8Q9B9"/>
<comment type="subcellular location">
    <subcellularLocation>
        <location evidence="1">Nucleus</location>
    </subcellularLocation>
</comment>
<evidence type="ECO:0000313" key="18">
    <source>
        <dbReference type="EMBL" id="KAH3686443.1"/>
    </source>
</evidence>
<dbReference type="PANTHER" id="PTHR47959:SF15">
    <property type="entry name" value="RNA HELICASE"/>
    <property type="match status" value="1"/>
</dbReference>
<dbReference type="Pfam" id="PF00270">
    <property type="entry name" value="DEAD"/>
    <property type="match status" value="1"/>
</dbReference>
<dbReference type="PROSITE" id="PS00039">
    <property type="entry name" value="DEAD_ATP_HELICASE"/>
    <property type="match status" value="1"/>
</dbReference>
<evidence type="ECO:0000256" key="8">
    <source>
        <dbReference type="ARBA" id="ARBA00022884"/>
    </source>
</evidence>
<sequence length="557" mass="63135">MDIFRVLTRGASLKKTKEITTDYSLPGASKQGKKDKLKAKNLEKQVSKEIDFFKTNKFQDKAEASEDEEEEEEEVAFYEKKAPNKVTTEEEARQLRKVNKAKITGDDIPLPIASFNDIKSRFTISPELLANLDVLGFDKPTAIQSETIPISLFHRDLIACAPTGSGKTLAFLVPLIQQIQDLKNKNEDDVLKGVILSPTKELAKQIYEVALKLSKGMGLNITLLSKSLNAKFKNGVIKKNKYELIITTPLRLIDLMTNLDPSSKVLDFQKLKFLIMDEADKLFDKTFIAQTDEIVSKITTNNAKLQKLMFSATIPSKIEQIASSVLIDPIRVIIGHKEAANDSIEQKLVYTGNEEGKLLAIRQLIQESEFRPPIIIFLQSIARAKALYHELLYDNLKIEVLHSEKTQTQRDDIIARFKKGDVWCLICTDVLSRGLDFKKINLVLNYDVPLTAQDYVHRIGRTGRGGKIGKAITLYTNQDTQLIKPILNVMKQNGVEMEGWLQNLAADKKGYREAKGKRVERKQISTVPRVVKMKRKHKNQMIEDSKKRKLQQSPNKL</sequence>
<dbReference type="InterPro" id="IPR050079">
    <property type="entry name" value="DEAD_box_RNA_helicase"/>
</dbReference>
<evidence type="ECO:0000256" key="6">
    <source>
        <dbReference type="ARBA" id="ARBA00022806"/>
    </source>
</evidence>
<comment type="caution">
    <text evidence="18">The sequence shown here is derived from an EMBL/GenBank/DDBJ whole genome shotgun (WGS) entry which is preliminary data.</text>
</comment>
<evidence type="ECO:0000256" key="11">
    <source>
        <dbReference type="ARBA" id="ARBA00047984"/>
    </source>
</evidence>
<keyword evidence="4 13" id="KW-0547">Nucleotide-binding</keyword>
<dbReference type="Gene3D" id="3.40.50.300">
    <property type="entry name" value="P-loop containing nucleotide triphosphate hydrolases"/>
    <property type="match status" value="2"/>
</dbReference>
<evidence type="ECO:0000256" key="2">
    <source>
        <dbReference type="ARBA" id="ARBA00012552"/>
    </source>
</evidence>
<evidence type="ECO:0000256" key="4">
    <source>
        <dbReference type="ARBA" id="ARBA00022741"/>
    </source>
</evidence>
<dbReference type="PROSITE" id="PS51194">
    <property type="entry name" value="HELICASE_CTER"/>
    <property type="match status" value="1"/>
</dbReference>
<dbReference type="GO" id="GO:0003723">
    <property type="term" value="F:RNA binding"/>
    <property type="evidence" value="ECO:0007669"/>
    <property type="project" value="UniProtKB-KW"/>
</dbReference>
<keyword evidence="5 13" id="KW-0378">Hydrolase</keyword>
<dbReference type="EMBL" id="JAEUBG010001443">
    <property type="protein sequence ID" value="KAH3686443.1"/>
    <property type="molecule type" value="Genomic_DNA"/>
</dbReference>
<evidence type="ECO:0000256" key="7">
    <source>
        <dbReference type="ARBA" id="ARBA00022840"/>
    </source>
</evidence>
<dbReference type="GO" id="GO:0005524">
    <property type="term" value="F:ATP binding"/>
    <property type="evidence" value="ECO:0007669"/>
    <property type="project" value="UniProtKB-KW"/>
</dbReference>
<dbReference type="CDD" id="cd18787">
    <property type="entry name" value="SF2_C_DEAD"/>
    <property type="match status" value="1"/>
</dbReference>
<dbReference type="PROSITE" id="PS51195">
    <property type="entry name" value="Q_MOTIF"/>
    <property type="match status" value="1"/>
</dbReference>
<dbReference type="InterPro" id="IPR014001">
    <property type="entry name" value="Helicase_ATP-bd"/>
</dbReference>
<dbReference type="PANTHER" id="PTHR47959">
    <property type="entry name" value="ATP-DEPENDENT RNA HELICASE RHLE-RELATED"/>
    <property type="match status" value="1"/>
</dbReference>
<dbReference type="GO" id="GO:0005634">
    <property type="term" value="C:nucleus"/>
    <property type="evidence" value="ECO:0007669"/>
    <property type="project" value="UniProtKB-SubCell"/>
</dbReference>
<evidence type="ECO:0000256" key="13">
    <source>
        <dbReference type="RuleBase" id="RU000492"/>
    </source>
</evidence>
<dbReference type="SMART" id="SM00490">
    <property type="entry name" value="HELICc"/>
    <property type="match status" value="1"/>
</dbReference>
<dbReference type="Pfam" id="PF00271">
    <property type="entry name" value="Helicase_C"/>
    <property type="match status" value="1"/>
</dbReference>
<evidence type="ECO:0000259" key="17">
    <source>
        <dbReference type="PROSITE" id="PS51195"/>
    </source>
</evidence>
<dbReference type="OrthoDB" id="360161at2759"/>
<reference evidence="18" key="2">
    <citation type="submission" date="2021-01" db="EMBL/GenBank/DDBJ databases">
        <authorList>
            <person name="Schikora-Tamarit M.A."/>
        </authorList>
    </citation>
    <scope>NUCLEOTIDE SEQUENCE</scope>
    <source>
        <strain evidence="18">CBS2887</strain>
    </source>
</reference>
<feature type="region of interest" description="Disordered" evidence="14">
    <location>
        <begin position="516"/>
        <end position="557"/>
    </location>
</feature>
<gene>
    <name evidence="18" type="ORF">WICPIJ_002623</name>
</gene>
<evidence type="ECO:0000256" key="1">
    <source>
        <dbReference type="ARBA" id="ARBA00004123"/>
    </source>
</evidence>
<dbReference type="InterPro" id="IPR001650">
    <property type="entry name" value="Helicase_C-like"/>
</dbReference>
<dbReference type="CDD" id="cd17957">
    <property type="entry name" value="DEADc_DDX52"/>
    <property type="match status" value="1"/>
</dbReference>
<feature type="domain" description="DEAD-box RNA helicase Q" evidence="17">
    <location>
        <begin position="117"/>
        <end position="145"/>
    </location>
</feature>
<evidence type="ECO:0000256" key="3">
    <source>
        <dbReference type="ARBA" id="ARBA00022517"/>
    </source>
</evidence>
<dbReference type="GO" id="GO:0016787">
    <property type="term" value="F:hydrolase activity"/>
    <property type="evidence" value="ECO:0007669"/>
    <property type="project" value="UniProtKB-KW"/>
</dbReference>
<dbReference type="EC" id="3.6.4.13" evidence="2"/>
<keyword evidence="7 13" id="KW-0067">ATP-binding</keyword>
<feature type="short sequence motif" description="Q motif" evidence="12">
    <location>
        <begin position="117"/>
        <end position="145"/>
    </location>
</feature>
<comment type="similarity">
    <text evidence="10">Belongs to the DEAD box helicase family. DDX52/ROK1 subfamily.</text>
</comment>